<evidence type="ECO:0000313" key="3">
    <source>
        <dbReference type="Proteomes" id="UP000309885"/>
    </source>
</evidence>
<evidence type="ECO:0000256" key="1">
    <source>
        <dbReference type="SAM" id="Phobius"/>
    </source>
</evidence>
<comment type="caution">
    <text evidence="2">The sequence shown here is derived from an EMBL/GenBank/DDBJ whole genome shotgun (WGS) entry which is preliminary data.</text>
</comment>
<feature type="transmembrane region" description="Helical" evidence="1">
    <location>
        <begin position="282"/>
        <end position="306"/>
    </location>
</feature>
<name>A0A5R8LX33_LACZE</name>
<keyword evidence="1" id="KW-0472">Membrane</keyword>
<feature type="transmembrane region" description="Helical" evidence="1">
    <location>
        <begin position="242"/>
        <end position="262"/>
    </location>
</feature>
<organism evidence="2 3">
    <name type="scientific">Lacticaseibacillus zeae</name>
    <name type="common">Lactobacillus zeae</name>
    <dbReference type="NCBI Taxonomy" id="57037"/>
    <lineage>
        <taxon>Bacteria</taxon>
        <taxon>Bacillati</taxon>
        <taxon>Bacillota</taxon>
        <taxon>Bacilli</taxon>
        <taxon>Lactobacillales</taxon>
        <taxon>Lactobacillaceae</taxon>
        <taxon>Lacticaseibacillus</taxon>
    </lineage>
</organism>
<proteinExistence type="predicted"/>
<dbReference type="RefSeq" id="WP_138130149.1">
    <property type="nucleotide sequence ID" value="NZ_VBWO01000001.1"/>
</dbReference>
<keyword evidence="1" id="KW-0812">Transmembrane</keyword>
<feature type="transmembrane region" description="Helical" evidence="1">
    <location>
        <begin position="21"/>
        <end position="40"/>
    </location>
</feature>
<feature type="transmembrane region" description="Helical" evidence="1">
    <location>
        <begin position="318"/>
        <end position="338"/>
    </location>
</feature>
<gene>
    <name evidence="2" type="ORF">FEI15_01150</name>
</gene>
<protein>
    <submittedName>
        <fullName evidence="2">Uncharacterized protein</fullName>
    </submittedName>
</protein>
<reference evidence="2 3" key="1">
    <citation type="submission" date="2019-05" db="EMBL/GenBank/DDBJ databases">
        <title>Genome-based reclassification of Lactobacillus casei as Lactobacillus casei subsp. casei. subsp.nov., description of Lactobacillus casei subsp. zeae subsp. nov., and emended description of Lactobacillus casei.</title>
        <authorList>
            <person name="Huang C.-H."/>
        </authorList>
    </citation>
    <scope>NUCLEOTIDE SEQUENCE [LARGE SCALE GENOMIC DNA]</scope>
    <source>
        <strain evidence="2 3">CRBIP24.44</strain>
    </source>
</reference>
<feature type="transmembrane region" description="Helical" evidence="1">
    <location>
        <begin position="377"/>
        <end position="398"/>
    </location>
</feature>
<dbReference type="Proteomes" id="UP000309885">
    <property type="component" value="Unassembled WGS sequence"/>
</dbReference>
<feature type="transmembrane region" description="Helical" evidence="1">
    <location>
        <begin position="193"/>
        <end position="215"/>
    </location>
</feature>
<evidence type="ECO:0000313" key="2">
    <source>
        <dbReference type="EMBL" id="TLF41846.1"/>
    </source>
</evidence>
<accession>A0A5R8LX33</accession>
<dbReference type="EMBL" id="VBWO01000001">
    <property type="protein sequence ID" value="TLF41846.1"/>
    <property type="molecule type" value="Genomic_DNA"/>
</dbReference>
<sequence>MSRTTSYLTFQLKQNFLSKKNWGVCLIFLIWSFWFCYQYLPAHGTLENFSRQQVTDTLLKNEKFMKTFKPAFPNYPTIANAGKYVPRFMTSERAQLAAARKGEYKQVAASMKEELLLTDQLILQGQPWISYPLQYYSDPNVMRDAGSGNQNRNGHYWNLEARTRLGKYAHMKSNEINEAVINQQTALQQLKRAFFYGLALAILIATAVMSTDLVTRDSKRQSILKNFPLTTWGMVNCKSLSALLMGGGLFLVFLVILLPFNIVKFGLGSLTLPISVYGGNSFTTISLGQFMLEVFVLTLLSMWLIIRLQIALQLLLKSEFASLAVTMFLLVSESLYFLPGLVSINSWTLYLLPSYFNIGQLVTGFQNFRYETTKMTFGLAMILFVITLIVIEIIIYWLTHQHPIRKAVRLHHA</sequence>
<dbReference type="AlphaFoldDB" id="A0A5R8LX33"/>
<keyword evidence="1" id="KW-1133">Transmembrane helix</keyword>